<comment type="caution">
    <text evidence="5">The sequence shown here is derived from an EMBL/GenBank/DDBJ whole genome shotgun (WGS) entry which is preliminary data.</text>
</comment>
<dbReference type="InterPro" id="IPR020449">
    <property type="entry name" value="Tscrpt_reg_AraC-type_HTH"/>
</dbReference>
<reference evidence="5 6" key="1">
    <citation type="submission" date="2017-05" db="EMBL/GenBank/DDBJ databases">
        <title>Butyricicoccus porcorum sp. nov. a butyrate-producing bacterium from the swine intestinal tract.</title>
        <authorList>
            <person name="Trachsel J."/>
            <person name="Humphrey S."/>
            <person name="Allen H.K."/>
        </authorList>
    </citation>
    <scope>NUCLEOTIDE SEQUENCE [LARGE SCALE GENOMIC DNA]</scope>
    <source>
        <strain evidence="5">BB10</strain>
    </source>
</reference>
<dbReference type="InterPro" id="IPR018062">
    <property type="entry name" value="HTH_AraC-typ_CS"/>
</dbReference>
<sequence length="399" mass="45109">MHGAGLCEEVIWMEFQQQALQVCENIRILTGVCCTLLDMQAKHSCKSSFRQSCMLENGSCRADAVHSAGCAEAWRWDGRYMYRCPCGYLFLAVSVRQLHQAEYGLIAGPFLLSDSGTPEAAQAAGQIPCLTTEQARALGETVQAVCSSLVGGKQLPVSDSDVQQKALHTMYSMTRHEERIRYPIEDERRLQQLIRSGEKKEAQQLLNDLLLELYLAGGNDLLMLKLRIRDLITLMSRAATDSGADVAEVFALCDRSVVEIERMRDFDSLDAWLGAMLHHFFDLVFDFHDVKHQTIIRQISAYIQEHLSEKLTLEQVAGEVHLSKSYLCRILKEELGCTFTEYTNRLRIERSKTYLHRSSMPLSEIACAVGFDDQSYFTRIFKRVVGMPPGKYRANNLSA</sequence>
<dbReference type="PROSITE" id="PS01124">
    <property type="entry name" value="HTH_ARAC_FAMILY_2"/>
    <property type="match status" value="1"/>
</dbReference>
<evidence type="ECO:0000256" key="3">
    <source>
        <dbReference type="ARBA" id="ARBA00023163"/>
    </source>
</evidence>
<dbReference type="Pfam" id="PF12833">
    <property type="entry name" value="HTH_18"/>
    <property type="match status" value="1"/>
</dbReference>
<dbReference type="PRINTS" id="PR00032">
    <property type="entry name" value="HTHARAC"/>
</dbReference>
<name>A0A252F547_9FIRM</name>
<keyword evidence="2" id="KW-0238">DNA-binding</keyword>
<proteinExistence type="predicted"/>
<organism evidence="5 6">
    <name type="scientific">Butyricicoccus porcorum</name>
    <dbReference type="NCBI Taxonomy" id="1945634"/>
    <lineage>
        <taxon>Bacteria</taxon>
        <taxon>Bacillati</taxon>
        <taxon>Bacillota</taxon>
        <taxon>Clostridia</taxon>
        <taxon>Eubacteriales</taxon>
        <taxon>Butyricicoccaceae</taxon>
        <taxon>Butyricicoccus</taxon>
    </lineage>
</organism>
<dbReference type="AlphaFoldDB" id="A0A252F547"/>
<dbReference type="PANTHER" id="PTHR43280">
    <property type="entry name" value="ARAC-FAMILY TRANSCRIPTIONAL REGULATOR"/>
    <property type="match status" value="1"/>
</dbReference>
<dbReference type="GO" id="GO:0003700">
    <property type="term" value="F:DNA-binding transcription factor activity"/>
    <property type="evidence" value="ECO:0007669"/>
    <property type="project" value="InterPro"/>
</dbReference>
<dbReference type="SMART" id="SM00342">
    <property type="entry name" value="HTH_ARAC"/>
    <property type="match status" value="1"/>
</dbReference>
<dbReference type="Gene3D" id="1.10.10.60">
    <property type="entry name" value="Homeodomain-like"/>
    <property type="match status" value="2"/>
</dbReference>
<evidence type="ECO:0000256" key="1">
    <source>
        <dbReference type="ARBA" id="ARBA00023015"/>
    </source>
</evidence>
<dbReference type="PANTHER" id="PTHR43280:SF28">
    <property type="entry name" value="HTH-TYPE TRANSCRIPTIONAL ACTIVATOR RHAS"/>
    <property type="match status" value="1"/>
</dbReference>
<evidence type="ECO:0000313" key="6">
    <source>
        <dbReference type="Proteomes" id="UP000194903"/>
    </source>
</evidence>
<feature type="domain" description="HTH araC/xylS-type" evidence="4">
    <location>
        <begin position="297"/>
        <end position="395"/>
    </location>
</feature>
<dbReference type="Proteomes" id="UP000194903">
    <property type="component" value="Unassembled WGS sequence"/>
</dbReference>
<keyword evidence="3" id="KW-0804">Transcription</keyword>
<dbReference type="OrthoDB" id="1934152at2"/>
<evidence type="ECO:0000256" key="2">
    <source>
        <dbReference type="ARBA" id="ARBA00023125"/>
    </source>
</evidence>
<gene>
    <name evidence="5" type="ORF">CBW42_04725</name>
</gene>
<accession>A0A252F547</accession>
<dbReference type="InterPro" id="IPR009057">
    <property type="entry name" value="Homeodomain-like_sf"/>
</dbReference>
<evidence type="ECO:0000259" key="4">
    <source>
        <dbReference type="PROSITE" id="PS01124"/>
    </source>
</evidence>
<dbReference type="EMBL" id="NHOC01000004">
    <property type="protein sequence ID" value="OUM20895.1"/>
    <property type="molecule type" value="Genomic_DNA"/>
</dbReference>
<protein>
    <recommendedName>
        <fullName evidence="4">HTH araC/xylS-type domain-containing protein</fullName>
    </recommendedName>
</protein>
<evidence type="ECO:0000313" key="5">
    <source>
        <dbReference type="EMBL" id="OUM20895.1"/>
    </source>
</evidence>
<dbReference type="SUPFAM" id="SSF46689">
    <property type="entry name" value="Homeodomain-like"/>
    <property type="match status" value="2"/>
</dbReference>
<dbReference type="GO" id="GO:0043565">
    <property type="term" value="F:sequence-specific DNA binding"/>
    <property type="evidence" value="ECO:0007669"/>
    <property type="project" value="InterPro"/>
</dbReference>
<keyword evidence="6" id="KW-1185">Reference proteome</keyword>
<keyword evidence="1" id="KW-0805">Transcription regulation</keyword>
<dbReference type="PROSITE" id="PS00041">
    <property type="entry name" value="HTH_ARAC_FAMILY_1"/>
    <property type="match status" value="1"/>
</dbReference>
<dbReference type="InterPro" id="IPR018060">
    <property type="entry name" value="HTH_AraC"/>
</dbReference>